<proteinExistence type="predicted"/>
<evidence type="ECO:0000313" key="2">
    <source>
        <dbReference type="Proteomes" id="UP000257109"/>
    </source>
</evidence>
<organism evidence="1 2">
    <name type="scientific">Mucuna pruriens</name>
    <name type="common">Velvet bean</name>
    <name type="synonym">Dolichos pruriens</name>
    <dbReference type="NCBI Taxonomy" id="157652"/>
    <lineage>
        <taxon>Eukaryota</taxon>
        <taxon>Viridiplantae</taxon>
        <taxon>Streptophyta</taxon>
        <taxon>Embryophyta</taxon>
        <taxon>Tracheophyta</taxon>
        <taxon>Spermatophyta</taxon>
        <taxon>Magnoliopsida</taxon>
        <taxon>eudicotyledons</taxon>
        <taxon>Gunneridae</taxon>
        <taxon>Pentapetalae</taxon>
        <taxon>rosids</taxon>
        <taxon>fabids</taxon>
        <taxon>Fabales</taxon>
        <taxon>Fabaceae</taxon>
        <taxon>Papilionoideae</taxon>
        <taxon>50 kb inversion clade</taxon>
        <taxon>NPAAA clade</taxon>
        <taxon>indigoferoid/millettioid clade</taxon>
        <taxon>Phaseoleae</taxon>
        <taxon>Mucuna</taxon>
    </lineage>
</organism>
<protein>
    <submittedName>
        <fullName evidence="1">Uncharacterized protein</fullName>
    </submittedName>
</protein>
<evidence type="ECO:0000313" key="1">
    <source>
        <dbReference type="EMBL" id="RDY14174.1"/>
    </source>
</evidence>
<sequence length="69" mass="7564">MDNGGKSWFANRRVDSVRKERFRSELPSGSGNQGPCVPSEHETPIVLLHLIAIPTGIQLEQHASLLEGV</sequence>
<comment type="caution">
    <text evidence="1">The sequence shown here is derived from an EMBL/GenBank/DDBJ whole genome shotgun (WGS) entry which is preliminary data.</text>
</comment>
<reference evidence="1" key="1">
    <citation type="submission" date="2018-05" db="EMBL/GenBank/DDBJ databases">
        <title>Draft genome of Mucuna pruriens seed.</title>
        <authorList>
            <person name="Nnadi N.E."/>
            <person name="Vos R."/>
            <person name="Hasami M.H."/>
            <person name="Devisetty U.K."/>
            <person name="Aguiy J.C."/>
        </authorList>
    </citation>
    <scope>NUCLEOTIDE SEQUENCE [LARGE SCALE GENOMIC DNA]</scope>
    <source>
        <strain evidence="1">JCA_2017</strain>
    </source>
</reference>
<dbReference type="Proteomes" id="UP000257109">
    <property type="component" value="Unassembled WGS sequence"/>
</dbReference>
<gene>
    <name evidence="1" type="ORF">CR513_00792</name>
</gene>
<keyword evidence="2" id="KW-1185">Reference proteome</keyword>
<name>A0A371IGT9_MUCPR</name>
<feature type="non-terminal residue" evidence="1">
    <location>
        <position position="1"/>
    </location>
</feature>
<dbReference type="EMBL" id="QJKJ01000120">
    <property type="protein sequence ID" value="RDY14174.1"/>
    <property type="molecule type" value="Genomic_DNA"/>
</dbReference>
<dbReference type="AlphaFoldDB" id="A0A371IGT9"/>
<accession>A0A371IGT9</accession>